<reference evidence="1 2" key="1">
    <citation type="submission" date="2015-08" db="EMBL/GenBank/DDBJ databases">
        <title>Antibacterial properties of a collection of Vibrionaceae strains.</title>
        <authorList>
            <person name="Giubergia S."/>
        </authorList>
    </citation>
    <scope>NUCLEOTIDE SEQUENCE [LARGE SCALE GENOMIC DNA]</scope>
    <source>
        <strain evidence="1 2">S0821</strain>
    </source>
</reference>
<sequence>MLQILIYRLVLALLVLNQRQQHQLCQRKFHHWLSTRDHLPAYLQHDIALNAASALDECQQQSTARHRRQLRAVIRSLKPCGC</sequence>
<dbReference type="Proteomes" id="UP000051221">
    <property type="component" value="Unassembled WGS sequence"/>
</dbReference>
<comment type="caution">
    <text evidence="1">The sequence shown here is derived from an EMBL/GenBank/DDBJ whole genome shotgun (WGS) entry which is preliminary data.</text>
</comment>
<evidence type="ECO:0000313" key="1">
    <source>
        <dbReference type="EMBL" id="KQH86215.1"/>
    </source>
</evidence>
<dbReference type="AlphaFoldDB" id="A0A0Q2N322"/>
<keyword evidence="2" id="KW-1185">Reference proteome</keyword>
<accession>A0A0Q2N322</accession>
<proteinExistence type="predicted"/>
<dbReference type="InParanoid" id="A0A0Q2N322"/>
<protein>
    <submittedName>
        <fullName evidence="1">Uncharacterized protein</fullName>
    </submittedName>
</protein>
<dbReference type="RefSeq" id="WP_055465901.1">
    <property type="nucleotide sequence ID" value="NZ_LKHS01000007.1"/>
</dbReference>
<dbReference type="EMBL" id="LKHS01000007">
    <property type="protein sequence ID" value="KQH86215.1"/>
    <property type="molecule type" value="Genomic_DNA"/>
</dbReference>
<evidence type="ECO:0000313" key="2">
    <source>
        <dbReference type="Proteomes" id="UP000051221"/>
    </source>
</evidence>
<gene>
    <name evidence="1" type="ORF">AMR76_09275</name>
</gene>
<name>A0A0Q2N322_VIBFU</name>
<organism evidence="1 2">
    <name type="scientific">Vibrio furnissii</name>
    <dbReference type="NCBI Taxonomy" id="29494"/>
    <lineage>
        <taxon>Bacteria</taxon>
        <taxon>Pseudomonadati</taxon>
        <taxon>Pseudomonadota</taxon>
        <taxon>Gammaproteobacteria</taxon>
        <taxon>Vibrionales</taxon>
        <taxon>Vibrionaceae</taxon>
        <taxon>Vibrio</taxon>
    </lineage>
</organism>